<evidence type="ECO:0000313" key="2">
    <source>
        <dbReference type="EMBL" id="CRF52621.1"/>
    </source>
</evidence>
<evidence type="ECO:0000313" key="3">
    <source>
        <dbReference type="Proteomes" id="UP000043437"/>
    </source>
</evidence>
<evidence type="ECO:0000256" key="1">
    <source>
        <dbReference type="SAM" id="Phobius"/>
    </source>
</evidence>
<feature type="transmembrane region" description="Helical" evidence="1">
    <location>
        <begin position="22"/>
        <end position="44"/>
    </location>
</feature>
<accession>A0A0K2XZU3</accession>
<gene>
    <name evidence="2" type="ORF">HAL07_10860</name>
</gene>
<reference evidence="3" key="1">
    <citation type="submission" date="2014-12" db="EMBL/GenBank/DDBJ databases">
        <authorList>
            <person name="Jaenicke S."/>
        </authorList>
    </citation>
    <scope>NUCLEOTIDE SEQUENCE [LARGE SCALE GENOMIC DNA]</scope>
</reference>
<organism evidence="2 3">
    <name type="scientific">Helicobacter ailurogastricus</name>
    <dbReference type="NCBI Taxonomy" id="1578720"/>
    <lineage>
        <taxon>Bacteria</taxon>
        <taxon>Pseudomonadati</taxon>
        <taxon>Campylobacterota</taxon>
        <taxon>Epsilonproteobacteria</taxon>
        <taxon>Campylobacterales</taxon>
        <taxon>Helicobacteraceae</taxon>
        <taxon>Helicobacter</taxon>
    </lineage>
</organism>
<dbReference type="AlphaFoldDB" id="A0A0K2XZU3"/>
<name>A0A0K2XZU3_9HELI</name>
<proteinExistence type="predicted"/>
<dbReference type="Proteomes" id="UP000043437">
    <property type="component" value="Unassembled WGS sequence"/>
</dbReference>
<keyword evidence="1" id="KW-1133">Transmembrane helix</keyword>
<protein>
    <submittedName>
        <fullName evidence="2">Uncharacterized protein</fullName>
    </submittedName>
</protein>
<keyword evidence="1" id="KW-0472">Membrane</keyword>
<keyword evidence="1" id="KW-0812">Transmembrane</keyword>
<sequence length="64" mass="6591">MRLRAVGGSWALGRGLKKGGGWFQGVGLGVFWGAFMGATATLALRGANRAITARALECGLGRRG</sequence>
<dbReference type="EMBL" id="CDMG01000009">
    <property type="protein sequence ID" value="CRF52621.1"/>
    <property type="molecule type" value="Genomic_DNA"/>
</dbReference>